<dbReference type="SUPFAM" id="SSF50156">
    <property type="entry name" value="PDZ domain-like"/>
    <property type="match status" value="1"/>
</dbReference>
<comment type="caution">
    <text evidence="2">The sequence shown here is derived from an EMBL/GenBank/DDBJ whole genome shotgun (WGS) entry which is preliminary data.</text>
</comment>
<evidence type="ECO:0000313" key="3">
    <source>
        <dbReference type="Proteomes" id="UP001559623"/>
    </source>
</evidence>
<dbReference type="InterPro" id="IPR045375">
    <property type="entry name" value="Put_radical_SAM-like_N"/>
</dbReference>
<sequence>MLSGEIIRVAPGSLAEELELRPGDKILQVNGQELRDIIDLSFAFAEEEIELLVEHEDGEQELLAFEKDYDEELGAEFSSAVFDGIRSCGNRCWFCFVDQVPPGMRRSLSVKDDDYRMSFLYGNFVTLTNMREKDFQRIEQYHLSPLFVSVHAMNPELRAAMLNTRRAAEIGAQLDRLEAADVEYHTQIVLCPGINDGKELEYTVSELMKRQPHALSLAVVPVGLTRFREGCYPLRMFDREGAAAVVRQIEPWQKKARRETGRSFVYLGDEFYFLAGIPVPPVEEYDAFPQLDNGIGLTRNFLEEWREALAEIDASRGYGEPLSLAVLCGTAVEPLFRKLFEALTVRGLTVHCLGVENDFFGRTVNVSGLLTGEDMLRALKRLDGVQGVIFPECALRTGENILLDDMTLEGFRRSLPGIRVETAQGGRDIAQALCDWTHYRGARAAEAAYMWQSNAAYTKPGNNPGAREMME</sequence>
<dbReference type="InterPro" id="IPR058240">
    <property type="entry name" value="rSAM_sf"/>
</dbReference>
<dbReference type="PROSITE" id="PS50106">
    <property type="entry name" value="PDZ"/>
    <property type="match status" value="1"/>
</dbReference>
<organism evidence="2 3">
    <name type="scientific">Selenomonas sputigena</name>
    <dbReference type="NCBI Taxonomy" id="69823"/>
    <lineage>
        <taxon>Bacteria</taxon>
        <taxon>Bacillati</taxon>
        <taxon>Bacillota</taxon>
        <taxon>Negativicutes</taxon>
        <taxon>Selenomonadales</taxon>
        <taxon>Selenomonadaceae</taxon>
        <taxon>Selenomonas</taxon>
    </lineage>
</organism>
<evidence type="ECO:0000313" key="2">
    <source>
        <dbReference type="EMBL" id="MEX5286296.1"/>
    </source>
</evidence>
<dbReference type="RefSeq" id="WP_368848014.1">
    <property type="nucleotide sequence ID" value="NZ_CP194411.1"/>
</dbReference>
<dbReference type="Gene3D" id="2.30.42.10">
    <property type="match status" value="1"/>
</dbReference>
<evidence type="ECO:0000259" key="1">
    <source>
        <dbReference type="PROSITE" id="PS50106"/>
    </source>
</evidence>
<dbReference type="InterPro" id="IPR007549">
    <property type="entry name" value="DUF512"/>
</dbReference>
<reference evidence="2 3" key="1">
    <citation type="submission" date="2023-04" db="EMBL/GenBank/DDBJ databases">
        <title>Genome Sequence of Selenomonas sputigena ATCC 33150.</title>
        <authorList>
            <person name="Miller D.P."/>
            <person name="Anvari S."/>
            <person name="Polson S.W."/>
            <person name="Macdonald M."/>
            <person name="Mcdowell J.V."/>
        </authorList>
    </citation>
    <scope>NUCLEOTIDE SEQUENCE [LARGE SCALE GENOMIC DNA]</scope>
    <source>
        <strain evidence="2 3">ATCC 33150</strain>
    </source>
</reference>
<accession>A0ABV3X7W7</accession>
<dbReference type="EMBL" id="JARVLH010000010">
    <property type="protein sequence ID" value="MEX5286296.1"/>
    <property type="molecule type" value="Genomic_DNA"/>
</dbReference>
<dbReference type="Pfam" id="PF17820">
    <property type="entry name" value="PDZ_6"/>
    <property type="match status" value="1"/>
</dbReference>
<dbReference type="InterPro" id="IPR036034">
    <property type="entry name" value="PDZ_sf"/>
</dbReference>
<name>A0ABV3X7W7_9FIRM</name>
<dbReference type="SUPFAM" id="SSF102114">
    <property type="entry name" value="Radical SAM enzymes"/>
    <property type="match status" value="1"/>
</dbReference>
<dbReference type="InterPro" id="IPR041489">
    <property type="entry name" value="PDZ_6"/>
</dbReference>
<keyword evidence="3" id="KW-1185">Reference proteome</keyword>
<protein>
    <submittedName>
        <fullName evidence="2">DUF512 domain-containing protein</fullName>
    </submittedName>
</protein>
<dbReference type="Proteomes" id="UP001559623">
    <property type="component" value="Unassembled WGS sequence"/>
</dbReference>
<proteinExistence type="predicted"/>
<dbReference type="Pfam" id="PF19238">
    <property type="entry name" value="Radical_SAM_2"/>
    <property type="match status" value="1"/>
</dbReference>
<feature type="domain" description="PDZ" evidence="1">
    <location>
        <begin position="1"/>
        <end position="37"/>
    </location>
</feature>
<gene>
    <name evidence="2" type="ORF">QCO44_11810</name>
</gene>
<dbReference type="InterPro" id="IPR001478">
    <property type="entry name" value="PDZ"/>
</dbReference>
<dbReference type="Pfam" id="PF04459">
    <property type="entry name" value="DUF512"/>
    <property type="match status" value="1"/>
</dbReference>